<dbReference type="Proteomes" id="UP000681722">
    <property type="component" value="Unassembled WGS sequence"/>
</dbReference>
<accession>A0A813VVT6</accession>
<sequence>MITSCVGLQQTITLNHTDEYQPNPYTGKNFYEDNNYRAALELLDGGYEISQDFIFMMEDYCDLHRQFSSGLTSYYEIWTKRIQRQNTLCLYNTTKRAQLDTVKVAKQLATIENHRIHNIQQIIDKYKKIVNDTYISSRLGSHQHRRTKEIKKQFKDVHQTLNNCKQKLDQLKIDLKKAQDDLKKANSAHEIVFSDSTTTDKQRTRAIDTQIKRRRSVKKLNEQISLVEDEYNLAQKIYRKKAKLIFQECQQEEEHRLDLIKETLSDFCQAIQIEHQAQLDKIYADLSHQIQTKQNSFDDIMFWAQSYGIIDDSLAALMRNTTKTVKMKKKLTIAEEPPPITIEKTEKESITVIAGIDDEEQRDTSKTKTIAKKTVANLKKPTEADETTTAKVLASV</sequence>
<organism evidence="2 4">
    <name type="scientific">Didymodactylos carnosus</name>
    <dbReference type="NCBI Taxonomy" id="1234261"/>
    <lineage>
        <taxon>Eukaryota</taxon>
        <taxon>Metazoa</taxon>
        <taxon>Spiralia</taxon>
        <taxon>Gnathifera</taxon>
        <taxon>Rotifera</taxon>
        <taxon>Eurotatoria</taxon>
        <taxon>Bdelloidea</taxon>
        <taxon>Philodinida</taxon>
        <taxon>Philodinidae</taxon>
        <taxon>Didymodactylos</taxon>
    </lineage>
</organism>
<gene>
    <name evidence="2" type="ORF">GPM918_LOCUS5876</name>
    <name evidence="3" type="ORF">SRO942_LOCUS5876</name>
</gene>
<dbReference type="OrthoDB" id="10000354at2759"/>
<keyword evidence="4" id="KW-1185">Reference proteome</keyword>
<dbReference type="InterPro" id="IPR027267">
    <property type="entry name" value="AH/BAR_dom_sf"/>
</dbReference>
<dbReference type="PANTHER" id="PTHR23065">
    <property type="entry name" value="PROLINE-SERINE-THREONINE PHOSPHATASE INTERACTING PROTEIN 1"/>
    <property type="match status" value="1"/>
</dbReference>
<dbReference type="GO" id="GO:0005905">
    <property type="term" value="C:clathrin-coated pit"/>
    <property type="evidence" value="ECO:0007669"/>
    <property type="project" value="TreeGrafter"/>
</dbReference>
<evidence type="ECO:0000256" key="1">
    <source>
        <dbReference type="SAM" id="Coils"/>
    </source>
</evidence>
<name>A0A813VVT6_9BILA</name>
<evidence type="ECO:0000313" key="4">
    <source>
        <dbReference type="Proteomes" id="UP000663829"/>
    </source>
</evidence>
<dbReference type="Gene3D" id="1.20.1270.60">
    <property type="entry name" value="Arfaptin homology (AH) domain/BAR domain"/>
    <property type="match status" value="1"/>
</dbReference>
<dbReference type="SUPFAM" id="SSF103657">
    <property type="entry name" value="BAR/IMD domain-like"/>
    <property type="match status" value="1"/>
</dbReference>
<evidence type="ECO:0000313" key="2">
    <source>
        <dbReference type="EMBL" id="CAF0847142.1"/>
    </source>
</evidence>
<dbReference type="EMBL" id="CAJNOQ010000874">
    <property type="protein sequence ID" value="CAF0847142.1"/>
    <property type="molecule type" value="Genomic_DNA"/>
</dbReference>
<reference evidence="2" key="1">
    <citation type="submission" date="2021-02" db="EMBL/GenBank/DDBJ databases">
        <authorList>
            <person name="Nowell W R."/>
        </authorList>
    </citation>
    <scope>NUCLEOTIDE SEQUENCE</scope>
</reference>
<feature type="coiled-coil region" evidence="1">
    <location>
        <begin position="161"/>
        <end position="188"/>
    </location>
</feature>
<dbReference type="AlphaFoldDB" id="A0A813VVT6"/>
<dbReference type="EMBL" id="CAJOBC010000874">
    <property type="protein sequence ID" value="CAF3634798.1"/>
    <property type="molecule type" value="Genomic_DNA"/>
</dbReference>
<keyword evidence="1" id="KW-0175">Coiled coil</keyword>
<dbReference type="GO" id="GO:0005886">
    <property type="term" value="C:plasma membrane"/>
    <property type="evidence" value="ECO:0007669"/>
    <property type="project" value="TreeGrafter"/>
</dbReference>
<dbReference type="GO" id="GO:0030136">
    <property type="term" value="C:clathrin-coated vesicle"/>
    <property type="evidence" value="ECO:0007669"/>
    <property type="project" value="TreeGrafter"/>
</dbReference>
<dbReference type="GO" id="GO:0048812">
    <property type="term" value="P:neuron projection morphogenesis"/>
    <property type="evidence" value="ECO:0007669"/>
    <property type="project" value="TreeGrafter"/>
</dbReference>
<protein>
    <submittedName>
        <fullName evidence="2">Uncharacterized protein</fullName>
    </submittedName>
</protein>
<dbReference type="Proteomes" id="UP000663829">
    <property type="component" value="Unassembled WGS sequence"/>
</dbReference>
<comment type="caution">
    <text evidence="2">The sequence shown here is derived from an EMBL/GenBank/DDBJ whole genome shotgun (WGS) entry which is preliminary data.</text>
</comment>
<dbReference type="GO" id="GO:0072583">
    <property type="term" value="P:clathrin-dependent endocytosis"/>
    <property type="evidence" value="ECO:0007669"/>
    <property type="project" value="TreeGrafter"/>
</dbReference>
<dbReference type="PANTHER" id="PTHR23065:SF57">
    <property type="entry name" value="GROWTH ARREST-SPECIFIC PROTEIN 7"/>
    <property type="match status" value="1"/>
</dbReference>
<evidence type="ECO:0000313" key="3">
    <source>
        <dbReference type="EMBL" id="CAF3634798.1"/>
    </source>
</evidence>
<dbReference type="GO" id="GO:0048268">
    <property type="term" value="P:clathrin coat assembly"/>
    <property type="evidence" value="ECO:0007669"/>
    <property type="project" value="TreeGrafter"/>
</dbReference>
<proteinExistence type="predicted"/>